<name>A0ABX2B0F1_9BACT</name>
<evidence type="ECO:0000313" key="3">
    <source>
        <dbReference type="Proteomes" id="UP000820977"/>
    </source>
</evidence>
<accession>A0ABX2B0F1</accession>
<dbReference type="RefSeq" id="WP_172343810.1">
    <property type="nucleotide sequence ID" value="NZ_CASYYZ010000007.1"/>
</dbReference>
<dbReference type="Pfam" id="PF20050">
    <property type="entry name" value="DUF6452"/>
    <property type="match status" value="1"/>
</dbReference>
<protein>
    <recommendedName>
        <fullName evidence="4">Lipoprotein</fullName>
    </recommendedName>
</protein>
<proteinExistence type="predicted"/>
<dbReference type="PROSITE" id="PS51257">
    <property type="entry name" value="PROKAR_LIPOPROTEIN"/>
    <property type="match status" value="1"/>
</dbReference>
<evidence type="ECO:0008006" key="4">
    <source>
        <dbReference type="Google" id="ProtNLM"/>
    </source>
</evidence>
<feature type="chain" id="PRO_5046285445" description="Lipoprotein" evidence="1">
    <location>
        <begin position="22"/>
        <end position="161"/>
    </location>
</feature>
<keyword evidence="3" id="KW-1185">Reference proteome</keyword>
<comment type="caution">
    <text evidence="2">The sequence shown here is derived from an EMBL/GenBank/DDBJ whole genome shotgun (WGS) entry which is preliminary data.</text>
</comment>
<gene>
    <name evidence="2" type="ORF">HPS54_02025</name>
</gene>
<sequence>MRKIIPIIAAALLIVSACSSIDCPLNNLVYTSYDIYGADGRRDTLRDTLTISTNRSDGSDSVLINRDTRITGFSLPMSLSHPQDVFFVEVKGENSITYDTLTVSKEDLPHFESVDCGPSFFHTITAVECTDNAIDSVVINNPNVDYDTSKKHFRIYFKHRD</sequence>
<dbReference type="Proteomes" id="UP000820977">
    <property type="component" value="Unassembled WGS sequence"/>
</dbReference>
<reference evidence="2 3" key="1">
    <citation type="submission" date="2020-05" db="EMBL/GenBank/DDBJ databases">
        <title>Distinct polysaccharide utilization as determinants for interspecies competition between intestinal Prevotella spp.</title>
        <authorList>
            <person name="Galvez E.J.C."/>
            <person name="Iljazovic A."/>
            <person name="Strowig T."/>
        </authorList>
    </citation>
    <scope>NUCLEOTIDE SEQUENCE [LARGE SCALE GENOMIC DNA]</scope>
    <source>
        <strain evidence="2 3">PCHR</strain>
    </source>
</reference>
<dbReference type="InterPro" id="IPR045607">
    <property type="entry name" value="DUF6452"/>
</dbReference>
<keyword evidence="1" id="KW-0732">Signal</keyword>
<evidence type="ECO:0000313" key="2">
    <source>
        <dbReference type="EMBL" id="NPE24308.1"/>
    </source>
</evidence>
<evidence type="ECO:0000256" key="1">
    <source>
        <dbReference type="SAM" id="SignalP"/>
    </source>
</evidence>
<organism evidence="2 3">
    <name type="scientific">Xylanibacter caecicola</name>
    <dbReference type="NCBI Taxonomy" id="2736294"/>
    <lineage>
        <taxon>Bacteria</taxon>
        <taxon>Pseudomonadati</taxon>
        <taxon>Bacteroidota</taxon>
        <taxon>Bacteroidia</taxon>
        <taxon>Bacteroidales</taxon>
        <taxon>Prevotellaceae</taxon>
        <taxon>Xylanibacter</taxon>
    </lineage>
</organism>
<feature type="signal peptide" evidence="1">
    <location>
        <begin position="1"/>
        <end position="21"/>
    </location>
</feature>
<dbReference type="EMBL" id="JABKKJ010000002">
    <property type="protein sequence ID" value="NPE24308.1"/>
    <property type="molecule type" value="Genomic_DNA"/>
</dbReference>